<dbReference type="PROSITE" id="PS50011">
    <property type="entry name" value="PROTEIN_KINASE_DOM"/>
    <property type="match status" value="1"/>
</dbReference>
<accession>A0AAD7TUU1</accession>
<dbReference type="SUPFAM" id="SSF56112">
    <property type="entry name" value="Protein kinase-like (PK-like)"/>
    <property type="match status" value="1"/>
</dbReference>
<dbReference type="InterPro" id="IPR011009">
    <property type="entry name" value="Kinase-like_dom_sf"/>
</dbReference>
<name>A0AAD7TUU1_9APHY</name>
<dbReference type="GO" id="GO:0005634">
    <property type="term" value="C:nucleus"/>
    <property type="evidence" value="ECO:0007669"/>
    <property type="project" value="TreeGrafter"/>
</dbReference>
<sequence>MSTTPAKQKRLPVHAYLSDDVLPRYKKLTEEGFYNLVPKELFWQARYRELKDHGYLLRPRYSPGWRPSWIGTNLDPTYCEDSIKLIDYQVMDATRLSNRELVAIKSFLRHGQELQIAQFFSSIRDDANHCVPIHEILPDPFDPQLALMVMPYLRPCNDPEFATVGDVIEFVDQTLEGLAFMHKHNVAHRDVAVENIMMDATRLYPNGHHPIRLGYTPDTLYPVSALPRAGRDVHYFYIDFGLASQFQNGSSSLVVGDVGREEEVPELSDTVPYDAFKVDIFALGKLYSREFEQKYKNLEFLVSLIEPMTRQRPEQRPTADYMLQVWEQKRATINESLFRWRLAPKSEPAIERVVNDTVAVAWEGIYHLTKFVR</sequence>
<evidence type="ECO:0000313" key="3">
    <source>
        <dbReference type="Proteomes" id="UP001215151"/>
    </source>
</evidence>
<dbReference type="Proteomes" id="UP001215151">
    <property type="component" value="Unassembled WGS sequence"/>
</dbReference>
<proteinExistence type="predicted"/>
<dbReference type="PANTHER" id="PTHR44167">
    <property type="entry name" value="OVARIAN-SPECIFIC SERINE/THREONINE-PROTEIN KINASE LOK-RELATED"/>
    <property type="match status" value="1"/>
</dbReference>
<gene>
    <name evidence="2" type="ORF">ONZ51_g5118</name>
</gene>
<reference evidence="2" key="1">
    <citation type="submission" date="2022-11" db="EMBL/GenBank/DDBJ databases">
        <title>Genome Sequence of Cubamyces cubensis.</title>
        <authorList>
            <person name="Buettner E."/>
        </authorList>
    </citation>
    <scope>NUCLEOTIDE SEQUENCE</scope>
    <source>
        <strain evidence="2">MPL-01</strain>
    </source>
</reference>
<evidence type="ECO:0000259" key="1">
    <source>
        <dbReference type="PROSITE" id="PS50011"/>
    </source>
</evidence>
<protein>
    <recommendedName>
        <fullName evidence="1">Protein kinase domain-containing protein</fullName>
    </recommendedName>
</protein>
<dbReference type="InterPro" id="IPR000719">
    <property type="entry name" value="Prot_kinase_dom"/>
</dbReference>
<keyword evidence="3" id="KW-1185">Reference proteome</keyword>
<dbReference type="PANTHER" id="PTHR44167:SF30">
    <property type="entry name" value="PHOSPHORYLASE KINASE"/>
    <property type="match status" value="1"/>
</dbReference>
<dbReference type="Pfam" id="PF00069">
    <property type="entry name" value="Pkinase"/>
    <property type="match status" value="1"/>
</dbReference>
<comment type="caution">
    <text evidence="2">The sequence shown here is derived from an EMBL/GenBank/DDBJ whole genome shotgun (WGS) entry which is preliminary data.</text>
</comment>
<dbReference type="SMART" id="SM00220">
    <property type="entry name" value="S_TKc"/>
    <property type="match status" value="1"/>
</dbReference>
<dbReference type="GO" id="GO:0004674">
    <property type="term" value="F:protein serine/threonine kinase activity"/>
    <property type="evidence" value="ECO:0007669"/>
    <property type="project" value="TreeGrafter"/>
</dbReference>
<organism evidence="2 3">
    <name type="scientific">Trametes cubensis</name>
    <dbReference type="NCBI Taxonomy" id="1111947"/>
    <lineage>
        <taxon>Eukaryota</taxon>
        <taxon>Fungi</taxon>
        <taxon>Dikarya</taxon>
        <taxon>Basidiomycota</taxon>
        <taxon>Agaricomycotina</taxon>
        <taxon>Agaricomycetes</taxon>
        <taxon>Polyporales</taxon>
        <taxon>Polyporaceae</taxon>
        <taxon>Trametes</taxon>
    </lineage>
</organism>
<evidence type="ECO:0000313" key="2">
    <source>
        <dbReference type="EMBL" id="KAJ8482811.1"/>
    </source>
</evidence>
<dbReference type="GO" id="GO:0005524">
    <property type="term" value="F:ATP binding"/>
    <property type="evidence" value="ECO:0007669"/>
    <property type="project" value="InterPro"/>
</dbReference>
<dbReference type="Gene3D" id="1.10.510.10">
    <property type="entry name" value="Transferase(Phosphotransferase) domain 1"/>
    <property type="match status" value="1"/>
</dbReference>
<dbReference type="EMBL" id="JAPEVG010000106">
    <property type="protein sequence ID" value="KAJ8482811.1"/>
    <property type="molecule type" value="Genomic_DNA"/>
</dbReference>
<dbReference type="AlphaFoldDB" id="A0AAD7TUU1"/>
<dbReference type="GO" id="GO:0044773">
    <property type="term" value="P:mitotic DNA damage checkpoint signaling"/>
    <property type="evidence" value="ECO:0007669"/>
    <property type="project" value="TreeGrafter"/>
</dbReference>
<feature type="domain" description="Protein kinase" evidence="1">
    <location>
        <begin position="55"/>
        <end position="350"/>
    </location>
</feature>